<evidence type="ECO:0000313" key="6">
    <source>
        <dbReference type="Proteomes" id="UP000321638"/>
    </source>
</evidence>
<gene>
    <name evidence="5" type="ORF">FHP25_22825</name>
</gene>
<dbReference type="InterPro" id="IPR050204">
    <property type="entry name" value="AraC_XylS_family_regulators"/>
</dbReference>
<evidence type="ECO:0000313" key="5">
    <source>
        <dbReference type="EMBL" id="TXL73032.1"/>
    </source>
</evidence>
<dbReference type="InterPro" id="IPR009057">
    <property type="entry name" value="Homeodomain-like_sf"/>
</dbReference>
<dbReference type="SUPFAM" id="SSF46689">
    <property type="entry name" value="Homeodomain-like"/>
    <property type="match status" value="2"/>
</dbReference>
<keyword evidence="6" id="KW-1185">Reference proteome</keyword>
<dbReference type="OrthoDB" id="9809338at2"/>
<accession>A0A5C8PGW4</accession>
<dbReference type="Gene3D" id="1.10.10.60">
    <property type="entry name" value="Homeodomain-like"/>
    <property type="match status" value="1"/>
</dbReference>
<dbReference type="Proteomes" id="UP000321638">
    <property type="component" value="Unassembled WGS sequence"/>
</dbReference>
<name>A0A5C8PGW4_9HYPH</name>
<dbReference type="PANTHER" id="PTHR46796">
    <property type="entry name" value="HTH-TYPE TRANSCRIPTIONAL ACTIVATOR RHAS-RELATED"/>
    <property type="match status" value="1"/>
</dbReference>
<dbReference type="GO" id="GO:0043565">
    <property type="term" value="F:sequence-specific DNA binding"/>
    <property type="evidence" value="ECO:0007669"/>
    <property type="project" value="InterPro"/>
</dbReference>
<keyword evidence="3" id="KW-0804">Transcription</keyword>
<feature type="domain" description="HTH araC/xylS-type" evidence="4">
    <location>
        <begin position="180"/>
        <end position="277"/>
    </location>
</feature>
<protein>
    <submittedName>
        <fullName evidence="5">AraC family transcriptional regulator</fullName>
    </submittedName>
</protein>
<dbReference type="InterPro" id="IPR003313">
    <property type="entry name" value="AraC-bd"/>
</dbReference>
<reference evidence="5 6" key="1">
    <citation type="submission" date="2019-06" db="EMBL/GenBank/DDBJ databases">
        <title>New taxonomy in bacterial strain CC-CFT640, isolated from vineyard.</title>
        <authorList>
            <person name="Lin S.-Y."/>
            <person name="Tsai C.-F."/>
            <person name="Young C.-C."/>
        </authorList>
    </citation>
    <scope>NUCLEOTIDE SEQUENCE [LARGE SCALE GENOMIC DNA]</scope>
    <source>
        <strain evidence="5 6">CC-CFT640</strain>
    </source>
</reference>
<evidence type="ECO:0000256" key="2">
    <source>
        <dbReference type="ARBA" id="ARBA00023125"/>
    </source>
</evidence>
<dbReference type="SUPFAM" id="SSF51215">
    <property type="entry name" value="Regulatory protein AraC"/>
    <property type="match status" value="1"/>
</dbReference>
<dbReference type="PROSITE" id="PS01124">
    <property type="entry name" value="HTH_ARAC_FAMILY_2"/>
    <property type="match status" value="1"/>
</dbReference>
<dbReference type="GO" id="GO:0003700">
    <property type="term" value="F:DNA-binding transcription factor activity"/>
    <property type="evidence" value="ECO:0007669"/>
    <property type="project" value="InterPro"/>
</dbReference>
<keyword evidence="1" id="KW-0805">Transcription regulation</keyword>
<dbReference type="EMBL" id="VDUZ01000028">
    <property type="protein sequence ID" value="TXL73032.1"/>
    <property type="molecule type" value="Genomic_DNA"/>
</dbReference>
<dbReference type="AlphaFoldDB" id="A0A5C8PGW4"/>
<evidence type="ECO:0000259" key="4">
    <source>
        <dbReference type="PROSITE" id="PS01124"/>
    </source>
</evidence>
<dbReference type="SMART" id="SM00342">
    <property type="entry name" value="HTH_ARAC"/>
    <property type="match status" value="1"/>
</dbReference>
<proteinExistence type="predicted"/>
<dbReference type="PANTHER" id="PTHR46796:SF2">
    <property type="entry name" value="TRANSCRIPTIONAL REGULATORY PROTEIN"/>
    <property type="match status" value="1"/>
</dbReference>
<dbReference type="Pfam" id="PF02311">
    <property type="entry name" value="AraC_binding"/>
    <property type="match status" value="1"/>
</dbReference>
<evidence type="ECO:0000256" key="3">
    <source>
        <dbReference type="ARBA" id="ARBA00023163"/>
    </source>
</evidence>
<keyword evidence="2" id="KW-0238">DNA-binding</keyword>
<dbReference type="Pfam" id="PF12833">
    <property type="entry name" value="HTH_18"/>
    <property type="match status" value="1"/>
</dbReference>
<dbReference type="InterPro" id="IPR018060">
    <property type="entry name" value="HTH_AraC"/>
</dbReference>
<dbReference type="InterPro" id="IPR037923">
    <property type="entry name" value="HTH-like"/>
</dbReference>
<sequence>MLRGGAGTMGTYTHDRDWVRYDQPRRGIETLNAFFRGHAFDRHAHETLAVACTDSGVQRFRYRGRQHDSTCGGMIVLHPGEAHDGECGADDGFAYRMVYLDPSYGLELLREADLGPHLPFAPDPLTRDPHLGRAFAVLWDALGEPGERLRQDEALVRLWQSLAGNRARGQAVPSVSYRLARVRDALADAPQEHWSLDELAALAGMSRFAVCRAFRRAYGVPPYTYLLTCRLARARQDLAAGVPAAEAALAAGFVDQSHLTRNLKRRFGMAPGRFARAAAGVVG</sequence>
<evidence type="ECO:0000256" key="1">
    <source>
        <dbReference type="ARBA" id="ARBA00023015"/>
    </source>
</evidence>
<comment type="caution">
    <text evidence="5">The sequence shown here is derived from an EMBL/GenBank/DDBJ whole genome shotgun (WGS) entry which is preliminary data.</text>
</comment>
<organism evidence="5 6">
    <name type="scientific">Vineibacter terrae</name>
    <dbReference type="NCBI Taxonomy" id="2586908"/>
    <lineage>
        <taxon>Bacteria</taxon>
        <taxon>Pseudomonadati</taxon>
        <taxon>Pseudomonadota</taxon>
        <taxon>Alphaproteobacteria</taxon>
        <taxon>Hyphomicrobiales</taxon>
        <taxon>Vineibacter</taxon>
    </lineage>
</organism>